<feature type="transmembrane region" description="Helical" evidence="5">
    <location>
        <begin position="202"/>
        <end position="229"/>
    </location>
</feature>
<dbReference type="PANTHER" id="PTHR37422:SF13">
    <property type="entry name" value="LIPOPOLYSACCHARIDE BIOSYNTHESIS PROTEIN PA4999-RELATED"/>
    <property type="match status" value="1"/>
</dbReference>
<feature type="transmembrane region" description="Helical" evidence="5">
    <location>
        <begin position="170"/>
        <end position="190"/>
    </location>
</feature>
<dbReference type="GO" id="GO:0016020">
    <property type="term" value="C:membrane"/>
    <property type="evidence" value="ECO:0007669"/>
    <property type="project" value="UniProtKB-SubCell"/>
</dbReference>
<feature type="transmembrane region" description="Helical" evidence="5">
    <location>
        <begin position="335"/>
        <end position="356"/>
    </location>
</feature>
<feature type="transmembrane region" description="Helical" evidence="5">
    <location>
        <begin position="82"/>
        <end position="100"/>
    </location>
</feature>
<feature type="transmembrane region" description="Helical" evidence="5">
    <location>
        <begin position="241"/>
        <end position="258"/>
    </location>
</feature>
<accession>A0A6N8FAP4</accession>
<dbReference type="PANTHER" id="PTHR37422">
    <property type="entry name" value="TEICHURONIC ACID BIOSYNTHESIS PROTEIN TUAE"/>
    <property type="match status" value="1"/>
</dbReference>
<evidence type="ECO:0000259" key="6">
    <source>
        <dbReference type="Pfam" id="PF04932"/>
    </source>
</evidence>
<feature type="domain" description="O-antigen ligase-related" evidence="6">
    <location>
        <begin position="200"/>
        <end position="348"/>
    </location>
</feature>
<dbReference type="InterPro" id="IPR051533">
    <property type="entry name" value="WaaL-like"/>
</dbReference>
<evidence type="ECO:0000256" key="2">
    <source>
        <dbReference type="ARBA" id="ARBA00022692"/>
    </source>
</evidence>
<dbReference type="EMBL" id="WOCD01000005">
    <property type="protein sequence ID" value="MUH73685.1"/>
    <property type="molecule type" value="Genomic_DNA"/>
</dbReference>
<comment type="caution">
    <text evidence="7">The sequence shown here is derived from an EMBL/GenBank/DDBJ whole genome shotgun (WGS) entry which is preliminary data.</text>
</comment>
<dbReference type="Proteomes" id="UP000439994">
    <property type="component" value="Unassembled WGS sequence"/>
</dbReference>
<feature type="transmembrane region" description="Helical" evidence="5">
    <location>
        <begin position="371"/>
        <end position="389"/>
    </location>
</feature>
<protein>
    <recommendedName>
        <fullName evidence="6">O-antigen ligase-related domain-containing protein</fullName>
    </recommendedName>
</protein>
<gene>
    <name evidence="7" type="ORF">GNP35_15030</name>
</gene>
<dbReference type="InterPro" id="IPR007016">
    <property type="entry name" value="O-antigen_ligase-rel_domated"/>
</dbReference>
<evidence type="ECO:0000313" key="8">
    <source>
        <dbReference type="Proteomes" id="UP000439994"/>
    </source>
</evidence>
<evidence type="ECO:0000256" key="1">
    <source>
        <dbReference type="ARBA" id="ARBA00004141"/>
    </source>
</evidence>
<name>A0A6N8FAP4_9GAMM</name>
<keyword evidence="8" id="KW-1185">Reference proteome</keyword>
<feature type="transmembrane region" description="Helical" evidence="5">
    <location>
        <begin position="131"/>
        <end position="150"/>
    </location>
</feature>
<keyword evidence="2 5" id="KW-0812">Transmembrane</keyword>
<reference evidence="7 8" key="1">
    <citation type="submission" date="2019-11" db="EMBL/GenBank/DDBJ databases">
        <title>P. haliotis isolates from Z. marina roots.</title>
        <authorList>
            <person name="Cohen M."/>
            <person name="Jospin G."/>
            <person name="Eisen J.A."/>
            <person name="Coil D.A."/>
        </authorList>
    </citation>
    <scope>NUCLEOTIDE SEQUENCE [LARGE SCALE GENOMIC DNA]</scope>
    <source>
        <strain evidence="7 8">UCD-MCMsp1aY</strain>
    </source>
</reference>
<keyword evidence="4 5" id="KW-0472">Membrane</keyword>
<evidence type="ECO:0000313" key="7">
    <source>
        <dbReference type="EMBL" id="MUH73685.1"/>
    </source>
</evidence>
<feature type="transmembrane region" description="Helical" evidence="5">
    <location>
        <begin position="396"/>
        <end position="414"/>
    </location>
</feature>
<proteinExistence type="predicted"/>
<dbReference type="AlphaFoldDB" id="A0A6N8FAP4"/>
<evidence type="ECO:0000256" key="4">
    <source>
        <dbReference type="ARBA" id="ARBA00023136"/>
    </source>
</evidence>
<comment type="subcellular location">
    <subcellularLocation>
        <location evidence="1">Membrane</location>
        <topology evidence="1">Multi-pass membrane protein</topology>
    </subcellularLocation>
</comment>
<feature type="transmembrane region" description="Helical" evidence="5">
    <location>
        <begin position="106"/>
        <end position="124"/>
    </location>
</feature>
<dbReference type="Pfam" id="PF04932">
    <property type="entry name" value="Wzy_C"/>
    <property type="match status" value="1"/>
</dbReference>
<dbReference type="OrthoDB" id="871774at2"/>
<keyword evidence="3 5" id="KW-1133">Transmembrane helix</keyword>
<evidence type="ECO:0000256" key="5">
    <source>
        <dbReference type="SAM" id="Phobius"/>
    </source>
</evidence>
<organism evidence="7 8">
    <name type="scientific">Psychrosphaera haliotis</name>
    <dbReference type="NCBI Taxonomy" id="555083"/>
    <lineage>
        <taxon>Bacteria</taxon>
        <taxon>Pseudomonadati</taxon>
        <taxon>Pseudomonadota</taxon>
        <taxon>Gammaproteobacteria</taxon>
        <taxon>Alteromonadales</taxon>
        <taxon>Pseudoalteromonadaceae</taxon>
        <taxon>Psychrosphaera</taxon>
    </lineage>
</organism>
<feature type="transmembrane region" description="Helical" evidence="5">
    <location>
        <begin position="43"/>
        <end position="62"/>
    </location>
</feature>
<evidence type="ECO:0000256" key="3">
    <source>
        <dbReference type="ARBA" id="ARBA00022989"/>
    </source>
</evidence>
<sequence>MPITALGFLAVFSIGCLVALKRPYVGLLLYFFVYYMHPPGKYWGSFLPEMRWTLIVALITLISTFIHEKNLKAWLKPKETKWLLALFSYICLQMTWVNYPSLHQEYLVLLFKLVILYFIIVTLVNTEKRLIGVIVANAIGAAYIGLEAIQTHQSGRFEAAGLPGIKDGNLLAIHLIPIILMTSVLILTNIKRRYLVFFPLALVANLFFMTGSRGGLVGLVIAGLFFIWYSPKEKKTQVFKWAGIAALLGSMLLGPLIAERMNKVINAQENEEVDKSAYTRIVVIEAQWEMFKDNPVLGFGHRGTLIQSPYYVAEEYMTETAIGGRRASHNITMSFLVDHGLVGSFFFLFLVVGAVYKVKIVNAVFEKNPRVALVLLSCSSGLLGVMVSSQFSNSKVLEISIWMIALIAAISLIMKKDEKHNLLDKDE</sequence>